<dbReference type="EnsemblPlants" id="Pp3c13_8390V3.4">
    <property type="protein sequence ID" value="Pp3c13_8390V3.4"/>
    <property type="gene ID" value="Pp3c13_8390"/>
</dbReference>
<evidence type="ECO:0000256" key="1">
    <source>
        <dbReference type="SAM" id="MobiDB-lite"/>
    </source>
</evidence>
<feature type="region of interest" description="Disordered" evidence="1">
    <location>
        <begin position="530"/>
        <end position="565"/>
    </location>
</feature>
<dbReference type="EnsemblPlants" id="Pp3c13_8390V3.3">
    <property type="protein sequence ID" value="Pp3c13_8390V3.3"/>
    <property type="gene ID" value="Pp3c13_8390"/>
</dbReference>
<dbReference type="EMBL" id="ABEU02000013">
    <property type="status" value="NOT_ANNOTATED_CDS"/>
    <property type="molecule type" value="Genomic_DNA"/>
</dbReference>
<reference evidence="2" key="3">
    <citation type="submission" date="2020-12" db="UniProtKB">
        <authorList>
            <consortium name="EnsemblPlants"/>
        </authorList>
    </citation>
    <scope>IDENTIFICATION</scope>
</reference>
<feature type="compositionally biased region" description="Low complexity" evidence="1">
    <location>
        <begin position="273"/>
        <end position="287"/>
    </location>
</feature>
<dbReference type="RefSeq" id="XP_024392393.1">
    <property type="nucleotide sequence ID" value="XM_024536625.2"/>
</dbReference>
<proteinExistence type="predicted"/>
<dbReference type="EnsemblPlants" id="Pp3c13_8390V3.2">
    <property type="protein sequence ID" value="Pp3c13_8390V3.2"/>
    <property type="gene ID" value="Pp3c13_8390"/>
</dbReference>
<dbReference type="Gramene" id="Pp3c13_8390V3.3">
    <property type="protein sequence ID" value="Pp3c13_8390V3.3"/>
    <property type="gene ID" value="Pp3c13_8390"/>
</dbReference>
<gene>
    <name evidence="2" type="primary">LOC112290424</name>
</gene>
<dbReference type="AlphaFoldDB" id="A0A7I4AKH7"/>
<sequence length="565" mass="61884">MAKETEAQTTPRKSGELNVVPLKGMQPLPLGQAALFKLPLPGHDDDEDRNECMSLREWQPEEPTCHTVVSNGTSYRAWEPVKEKDSTASNGIPTMKGSVRTRPLGYVPLVEANRDVTLPSSIVGVTRTKQLPLAQPELTQEEDQHENGHESGTSNEDPEDELEDEVTDDITEPEVKERKVSSHHRHNISLVNGIAPPPTQLAQKGGIAFDISHHQESVSVSPRLPHVPKGGIAFDITLDDHDVGSLPRRSTGSSRDSSRRVSFVTGQEVELDSPNSSRSKSKSPYRSQQNNSRNLAKNKPGWDSSAKVGNPPPPMPKKFVRPTLHGIKVKKGQGGVAKTAMRASMTSAEVQNGTAGVSRPRDLRVARSWDPQYCGGGEYDTVSQLISKSFMASNEDTKEDSRGFSIPFLPRSNDGRKQDDHGEALKQSGSETNKLTGLFSKLRRASAPLSKAPSKVDSKAVSPRLSSVPVISKLSRENSAPVDHSKTSAKRNLAPLHSLDSSGANQKYSIGSYASLKLLQECAKTEQIPAMPAYNTHKPRKIRDHEPHRHYYKTISKTLDSKLKS</sequence>
<feature type="region of interest" description="Disordered" evidence="1">
    <location>
        <begin position="472"/>
        <end position="501"/>
    </location>
</feature>
<feature type="region of interest" description="Disordered" evidence="1">
    <location>
        <begin position="393"/>
        <end position="432"/>
    </location>
</feature>
<evidence type="ECO:0000313" key="2">
    <source>
        <dbReference type="EnsemblPlants" id="Pp3c13_8390V3.4"/>
    </source>
</evidence>
<dbReference type="KEGG" id="ppp:112290424"/>
<accession>A0A7I4AKH7</accession>
<evidence type="ECO:0000313" key="3">
    <source>
        <dbReference type="Proteomes" id="UP000006727"/>
    </source>
</evidence>
<dbReference type="Gramene" id="Pp3c13_8390V3.2">
    <property type="protein sequence ID" value="Pp3c13_8390V3.2"/>
    <property type="gene ID" value="Pp3c13_8390"/>
</dbReference>
<organism evidence="2 3">
    <name type="scientific">Physcomitrium patens</name>
    <name type="common">Spreading-leaved earth moss</name>
    <name type="synonym">Physcomitrella patens</name>
    <dbReference type="NCBI Taxonomy" id="3218"/>
    <lineage>
        <taxon>Eukaryota</taxon>
        <taxon>Viridiplantae</taxon>
        <taxon>Streptophyta</taxon>
        <taxon>Embryophyta</taxon>
        <taxon>Bryophyta</taxon>
        <taxon>Bryophytina</taxon>
        <taxon>Bryopsida</taxon>
        <taxon>Funariidae</taxon>
        <taxon>Funariales</taxon>
        <taxon>Funariaceae</taxon>
        <taxon>Physcomitrium</taxon>
    </lineage>
</organism>
<reference evidence="2 3" key="2">
    <citation type="journal article" date="2018" name="Plant J.">
        <title>The Physcomitrella patens chromosome-scale assembly reveals moss genome structure and evolution.</title>
        <authorList>
            <person name="Lang D."/>
            <person name="Ullrich K.K."/>
            <person name="Murat F."/>
            <person name="Fuchs J."/>
            <person name="Jenkins J."/>
            <person name="Haas F.B."/>
            <person name="Piednoel M."/>
            <person name="Gundlach H."/>
            <person name="Van Bel M."/>
            <person name="Meyberg R."/>
            <person name="Vives C."/>
            <person name="Morata J."/>
            <person name="Symeonidi A."/>
            <person name="Hiss M."/>
            <person name="Muchero W."/>
            <person name="Kamisugi Y."/>
            <person name="Saleh O."/>
            <person name="Blanc G."/>
            <person name="Decker E.L."/>
            <person name="van Gessel N."/>
            <person name="Grimwood J."/>
            <person name="Hayes R.D."/>
            <person name="Graham S.W."/>
            <person name="Gunter L.E."/>
            <person name="McDaniel S.F."/>
            <person name="Hoernstein S.N.W."/>
            <person name="Larsson A."/>
            <person name="Li F.W."/>
            <person name="Perroud P.F."/>
            <person name="Phillips J."/>
            <person name="Ranjan P."/>
            <person name="Rokshar D.S."/>
            <person name="Rothfels C.J."/>
            <person name="Schneider L."/>
            <person name="Shu S."/>
            <person name="Stevenson D.W."/>
            <person name="Thummler F."/>
            <person name="Tillich M."/>
            <person name="Villarreal Aguilar J.C."/>
            <person name="Widiez T."/>
            <person name="Wong G.K."/>
            <person name="Wymore A."/>
            <person name="Zhang Y."/>
            <person name="Zimmer A.D."/>
            <person name="Quatrano R.S."/>
            <person name="Mayer K.F.X."/>
            <person name="Goodstein D."/>
            <person name="Casacuberta J.M."/>
            <person name="Vandepoele K."/>
            <person name="Reski R."/>
            <person name="Cuming A.C."/>
            <person name="Tuskan G.A."/>
            <person name="Maumus F."/>
            <person name="Salse J."/>
            <person name="Schmutz J."/>
            <person name="Rensing S.A."/>
        </authorList>
    </citation>
    <scope>NUCLEOTIDE SEQUENCE [LARGE SCALE GENOMIC DNA]</scope>
    <source>
        <strain evidence="2 3">cv. Gransden 2004</strain>
    </source>
</reference>
<keyword evidence="3" id="KW-1185">Reference proteome</keyword>
<protein>
    <submittedName>
        <fullName evidence="2">Uncharacterized protein</fullName>
    </submittedName>
</protein>
<dbReference type="Proteomes" id="UP000006727">
    <property type="component" value="Chromosome 13"/>
</dbReference>
<dbReference type="RefSeq" id="XP_024392392.1">
    <property type="nucleotide sequence ID" value="XM_024536624.2"/>
</dbReference>
<dbReference type="GeneID" id="112290424"/>
<dbReference type="Gramene" id="Pp3c13_8390V3.4">
    <property type="protein sequence ID" value="Pp3c13_8390V3.4"/>
    <property type="gene ID" value="Pp3c13_8390"/>
</dbReference>
<feature type="compositionally biased region" description="Basic and acidic residues" evidence="1">
    <location>
        <begin position="413"/>
        <end position="424"/>
    </location>
</feature>
<feature type="region of interest" description="Disordered" evidence="1">
    <location>
        <begin position="241"/>
        <end position="321"/>
    </location>
</feature>
<dbReference type="OrthoDB" id="2011505at2759"/>
<feature type="compositionally biased region" description="Acidic residues" evidence="1">
    <location>
        <begin position="156"/>
        <end position="172"/>
    </location>
</feature>
<feature type="region of interest" description="Disordered" evidence="1">
    <location>
        <begin position="80"/>
        <end position="100"/>
    </location>
</feature>
<reference evidence="2 3" key="1">
    <citation type="journal article" date="2008" name="Science">
        <title>The Physcomitrella genome reveals evolutionary insights into the conquest of land by plants.</title>
        <authorList>
            <person name="Rensing S."/>
            <person name="Lang D."/>
            <person name="Zimmer A."/>
            <person name="Terry A."/>
            <person name="Salamov A."/>
            <person name="Shapiro H."/>
            <person name="Nishiyama T."/>
            <person name="Perroud P.-F."/>
            <person name="Lindquist E."/>
            <person name="Kamisugi Y."/>
            <person name="Tanahashi T."/>
            <person name="Sakakibara K."/>
            <person name="Fujita T."/>
            <person name="Oishi K."/>
            <person name="Shin-I T."/>
            <person name="Kuroki Y."/>
            <person name="Toyoda A."/>
            <person name="Suzuki Y."/>
            <person name="Hashimoto A."/>
            <person name="Yamaguchi K."/>
            <person name="Sugano A."/>
            <person name="Kohara Y."/>
            <person name="Fujiyama A."/>
            <person name="Anterola A."/>
            <person name="Aoki S."/>
            <person name="Ashton N."/>
            <person name="Barbazuk W.B."/>
            <person name="Barker E."/>
            <person name="Bennetzen J."/>
            <person name="Bezanilla M."/>
            <person name="Blankenship R."/>
            <person name="Cho S.H."/>
            <person name="Dutcher S."/>
            <person name="Estelle M."/>
            <person name="Fawcett J.A."/>
            <person name="Gundlach H."/>
            <person name="Hanada K."/>
            <person name="Heyl A."/>
            <person name="Hicks K.A."/>
            <person name="Hugh J."/>
            <person name="Lohr M."/>
            <person name="Mayer K."/>
            <person name="Melkozernov A."/>
            <person name="Murata T."/>
            <person name="Nelson D."/>
            <person name="Pils B."/>
            <person name="Prigge M."/>
            <person name="Reiss B."/>
            <person name="Renner T."/>
            <person name="Rombauts S."/>
            <person name="Rushton P."/>
            <person name="Sanderfoot A."/>
            <person name="Schween G."/>
            <person name="Shiu S.-H."/>
            <person name="Stueber K."/>
            <person name="Theodoulou F.L."/>
            <person name="Tu H."/>
            <person name="Van de Peer Y."/>
            <person name="Verrier P.J."/>
            <person name="Waters E."/>
            <person name="Wood A."/>
            <person name="Yang L."/>
            <person name="Cove D."/>
            <person name="Cuming A."/>
            <person name="Hasebe M."/>
            <person name="Lucas S."/>
            <person name="Mishler D.B."/>
            <person name="Reski R."/>
            <person name="Grigoriev I."/>
            <person name="Quatrano R.S."/>
            <person name="Boore J.L."/>
        </authorList>
    </citation>
    <scope>NUCLEOTIDE SEQUENCE [LARGE SCALE GENOMIC DNA]</scope>
    <source>
        <strain evidence="2 3">cv. Gransden 2004</strain>
    </source>
</reference>
<feature type="region of interest" description="Disordered" evidence="1">
    <location>
        <begin position="1"/>
        <end position="20"/>
    </location>
</feature>
<feature type="region of interest" description="Disordered" evidence="1">
    <location>
        <begin position="137"/>
        <end position="202"/>
    </location>
</feature>
<name>A0A7I4AKH7_PHYPA</name>